<comment type="similarity">
    <text evidence="1 2">Belongs to the TIFY/JAZ family.</text>
</comment>
<keyword evidence="2" id="KW-0539">Nucleus</keyword>
<dbReference type="Proteomes" id="UP001497516">
    <property type="component" value="Chromosome 1"/>
</dbReference>
<dbReference type="InterPro" id="IPR010399">
    <property type="entry name" value="Tify_dom"/>
</dbReference>
<evidence type="ECO:0000259" key="4">
    <source>
        <dbReference type="PROSITE" id="PS51320"/>
    </source>
</evidence>
<evidence type="ECO:0000256" key="1">
    <source>
        <dbReference type="ARBA" id="ARBA00008614"/>
    </source>
</evidence>
<comment type="function">
    <text evidence="2">Repressor of jasmonate responses.</text>
</comment>
<dbReference type="GO" id="GO:0009611">
    <property type="term" value="P:response to wounding"/>
    <property type="evidence" value="ECO:0007669"/>
    <property type="project" value="UniProtKB-UniRule"/>
</dbReference>
<gene>
    <name evidence="5" type="ORF">LTRI10_LOCUS515</name>
</gene>
<keyword evidence="2" id="KW-1184">Jasmonic acid signaling pathway</keyword>
<feature type="compositionally biased region" description="Basic and acidic residues" evidence="3">
    <location>
        <begin position="280"/>
        <end position="298"/>
    </location>
</feature>
<feature type="domain" description="Tify" evidence="4">
    <location>
        <begin position="146"/>
        <end position="181"/>
    </location>
</feature>
<sequence>MELSISSQRLFREKSEIKREKVDDEDDGDDRPCLQLFGEKVVSMTKDYSNEETEVRRNRAASLRLREPSSVPTPAADDGDGDDDPRRRCGGGMRMISSYHEGLTHFRLGGATGAGGHQQRRSTLLESQMLPGMSATATAGGERQSSSSAPKQLTMFYAGMVNVFDNIPAEKVEAIVLLARESCSSKARGVLPKLDMMKKMQPQQHNTPPACRPKFAGGGCKLQADLQQLPVARKISLQHFMEKRRLRITSKSPYFASCTEQHQNGLRTSGTQDHDEEEGEEHRSDDHSARSNNGDRHKISLSPFPARSGYFLSSSSNKH</sequence>
<dbReference type="SMART" id="SM00979">
    <property type="entry name" value="TIFY"/>
    <property type="match status" value="1"/>
</dbReference>
<name>A0AAV2C8C6_9ROSI</name>
<dbReference type="PANTHER" id="PTHR33077">
    <property type="entry name" value="PROTEIN TIFY 4A-RELATED-RELATED"/>
    <property type="match status" value="1"/>
</dbReference>
<evidence type="ECO:0000313" key="6">
    <source>
        <dbReference type="Proteomes" id="UP001497516"/>
    </source>
</evidence>
<proteinExistence type="inferred from homology"/>
<keyword evidence="6" id="KW-1185">Reference proteome</keyword>
<dbReference type="GO" id="GO:0031347">
    <property type="term" value="P:regulation of defense response"/>
    <property type="evidence" value="ECO:0007669"/>
    <property type="project" value="UniProtKB-UniRule"/>
</dbReference>
<comment type="domain">
    <text evidence="2">The jas domain is required for interaction with COI1.</text>
</comment>
<accession>A0AAV2C8C6</accession>
<feature type="region of interest" description="Disordered" evidence="3">
    <location>
        <begin position="1"/>
        <end position="94"/>
    </location>
</feature>
<protein>
    <recommendedName>
        <fullName evidence="2">Protein TIFY</fullName>
    </recommendedName>
    <alternativeName>
        <fullName evidence="2">Jasmonate ZIM domain-containing protein</fullName>
    </alternativeName>
</protein>
<dbReference type="AlphaFoldDB" id="A0AAV2C8C6"/>
<comment type="subcellular location">
    <subcellularLocation>
        <location evidence="2">Nucleus</location>
    </subcellularLocation>
</comment>
<dbReference type="InterPro" id="IPR018467">
    <property type="entry name" value="CCT_CS"/>
</dbReference>
<dbReference type="GO" id="GO:2000022">
    <property type="term" value="P:regulation of jasmonic acid mediated signaling pathway"/>
    <property type="evidence" value="ECO:0007669"/>
    <property type="project" value="UniProtKB-UniRule"/>
</dbReference>
<evidence type="ECO:0000256" key="3">
    <source>
        <dbReference type="SAM" id="MobiDB-lite"/>
    </source>
</evidence>
<reference evidence="5 6" key="1">
    <citation type="submission" date="2024-04" db="EMBL/GenBank/DDBJ databases">
        <authorList>
            <person name="Fracassetti M."/>
        </authorList>
    </citation>
    <scope>NUCLEOTIDE SEQUENCE [LARGE SCALE GENOMIC DNA]</scope>
</reference>
<evidence type="ECO:0000313" key="5">
    <source>
        <dbReference type="EMBL" id="CAL1352552.1"/>
    </source>
</evidence>
<evidence type="ECO:0000256" key="2">
    <source>
        <dbReference type="RuleBase" id="RU369065"/>
    </source>
</evidence>
<dbReference type="InterPro" id="IPR040390">
    <property type="entry name" value="TIFY/JAZ"/>
</dbReference>
<dbReference type="EMBL" id="OZ034813">
    <property type="protein sequence ID" value="CAL1352552.1"/>
    <property type="molecule type" value="Genomic_DNA"/>
</dbReference>
<feature type="compositionally biased region" description="Polar residues" evidence="3">
    <location>
        <begin position="260"/>
        <end position="271"/>
    </location>
</feature>
<dbReference type="PANTHER" id="PTHR33077:SF102">
    <property type="entry name" value="PROTEIN TIFY"/>
    <property type="match status" value="1"/>
</dbReference>
<feature type="region of interest" description="Disordered" evidence="3">
    <location>
        <begin position="260"/>
        <end position="319"/>
    </location>
</feature>
<dbReference type="PROSITE" id="PS51320">
    <property type="entry name" value="TIFY"/>
    <property type="match status" value="1"/>
</dbReference>
<dbReference type="GO" id="GO:0005634">
    <property type="term" value="C:nucleus"/>
    <property type="evidence" value="ECO:0007669"/>
    <property type="project" value="UniProtKB-SubCell"/>
</dbReference>
<organism evidence="5 6">
    <name type="scientific">Linum trigynum</name>
    <dbReference type="NCBI Taxonomy" id="586398"/>
    <lineage>
        <taxon>Eukaryota</taxon>
        <taxon>Viridiplantae</taxon>
        <taxon>Streptophyta</taxon>
        <taxon>Embryophyta</taxon>
        <taxon>Tracheophyta</taxon>
        <taxon>Spermatophyta</taxon>
        <taxon>Magnoliopsida</taxon>
        <taxon>eudicotyledons</taxon>
        <taxon>Gunneridae</taxon>
        <taxon>Pentapetalae</taxon>
        <taxon>rosids</taxon>
        <taxon>fabids</taxon>
        <taxon>Malpighiales</taxon>
        <taxon>Linaceae</taxon>
        <taxon>Linum</taxon>
    </lineage>
</organism>
<dbReference type="Pfam" id="PF06200">
    <property type="entry name" value="tify"/>
    <property type="match status" value="1"/>
</dbReference>
<dbReference type="Pfam" id="PF09425">
    <property type="entry name" value="Jas_motif"/>
    <property type="match status" value="1"/>
</dbReference>
<feature type="compositionally biased region" description="Basic and acidic residues" evidence="3">
    <location>
        <begin position="10"/>
        <end position="22"/>
    </location>
</feature>